<keyword evidence="2" id="KW-1185">Reference proteome</keyword>
<protein>
    <recommendedName>
        <fullName evidence="3">Spore germination protein GerPE</fullName>
    </recommendedName>
</protein>
<dbReference type="EMBL" id="HE717023">
    <property type="protein sequence ID" value="CCG44609.1"/>
    <property type="molecule type" value="Genomic_DNA"/>
</dbReference>
<dbReference type="AlphaFoldDB" id="I0JKE0"/>
<organism evidence="1 2">
    <name type="scientific">Halobacillus halophilus (strain ATCC 35676 / DSM 2266 / JCM 20832 / KCTC 3685 / LMG 17431 / NBRC 102448 / NCIMB 2269)</name>
    <name type="common">Sporosarcina halophila</name>
    <dbReference type="NCBI Taxonomy" id="866895"/>
    <lineage>
        <taxon>Bacteria</taxon>
        <taxon>Bacillati</taxon>
        <taxon>Bacillota</taxon>
        <taxon>Bacilli</taxon>
        <taxon>Bacillales</taxon>
        <taxon>Bacillaceae</taxon>
        <taxon>Halobacillus</taxon>
    </lineage>
</organism>
<gene>
    <name evidence="1" type="ordered locus">HBHAL_2256</name>
</gene>
<dbReference type="PATRIC" id="fig|866895.3.peg.1269"/>
<evidence type="ECO:0008006" key="3">
    <source>
        <dbReference type="Google" id="ProtNLM"/>
    </source>
</evidence>
<proteinExistence type="predicted"/>
<dbReference type="eggNOG" id="ENOG503385J">
    <property type="taxonomic scope" value="Bacteria"/>
</dbReference>
<accession>I0JKE0</accession>
<dbReference type="InterPro" id="IPR024496">
    <property type="entry name" value="Spore_germ_GerPE"/>
</dbReference>
<reference evidence="1 2" key="1">
    <citation type="journal article" date="2013" name="Environ. Microbiol.">
        <title>Chloride and organic osmolytes: a hybrid strategy to cope with elevated salinities by the moderately halophilic, chloride-dependent bacterium Halobacillus halophilus.</title>
        <authorList>
            <person name="Saum S.H."/>
            <person name="Pfeiffer F."/>
            <person name="Palm P."/>
            <person name="Rampp M."/>
            <person name="Schuster S.C."/>
            <person name="Muller V."/>
            <person name="Oesterhelt D."/>
        </authorList>
    </citation>
    <scope>NUCLEOTIDE SEQUENCE [LARGE SCALE GENOMIC DNA]</scope>
    <source>
        <strain evidence="2">ATCC 35676 / DSM 2266 / JCM 20832 / KCTC 3685 / LMG 17431 / NBRC 102448 / NCIMB 2269</strain>
    </source>
</reference>
<evidence type="ECO:0000313" key="2">
    <source>
        <dbReference type="Proteomes" id="UP000007397"/>
    </source>
</evidence>
<dbReference type="HOGENOM" id="CLU_139137_0_0_9"/>
<dbReference type="Pfam" id="PF10970">
    <property type="entry name" value="GerPE"/>
    <property type="match status" value="1"/>
</dbReference>
<evidence type="ECO:0000313" key="1">
    <source>
        <dbReference type="EMBL" id="CCG44609.1"/>
    </source>
</evidence>
<dbReference type="STRING" id="866895.HBHAL_2256"/>
<name>I0JKE0_HALH3</name>
<dbReference type="Proteomes" id="UP000007397">
    <property type="component" value="Chromosome"/>
</dbReference>
<sequence length="139" mass="15862">MCQWKRKEKPRSWMMVKMYNRMVYVDGIDITSALIASHISIGDVHRASPWSKVLAVQKEGAEFISNSLNFEDFPIFSLHPTRPLPPITVPSFHYQNQAIYVNDIHVTGVSTAGIVQVGGIEHIDSLSRTKHFRVLRDEQ</sequence>
<dbReference type="KEGG" id="hhd:HBHAL_2256"/>